<dbReference type="CDD" id="cd07990">
    <property type="entry name" value="LPLAT_LCLAT1-like"/>
    <property type="match status" value="1"/>
</dbReference>
<feature type="domain" description="Phospholipid/glycerol acyltransferase" evidence="2">
    <location>
        <begin position="152"/>
        <end position="299"/>
    </location>
</feature>
<protein>
    <recommendedName>
        <fullName evidence="2">Phospholipid/glycerol acyltransferase domain-containing protein</fullName>
    </recommendedName>
</protein>
<accession>A0ABR3AFM4</accession>
<keyword evidence="1" id="KW-1133">Transmembrane helix</keyword>
<organism evidence="3 4">
    <name type="scientific">Marasmius tenuissimus</name>
    <dbReference type="NCBI Taxonomy" id="585030"/>
    <lineage>
        <taxon>Eukaryota</taxon>
        <taxon>Fungi</taxon>
        <taxon>Dikarya</taxon>
        <taxon>Basidiomycota</taxon>
        <taxon>Agaricomycotina</taxon>
        <taxon>Agaricomycetes</taxon>
        <taxon>Agaricomycetidae</taxon>
        <taxon>Agaricales</taxon>
        <taxon>Marasmiineae</taxon>
        <taxon>Marasmiaceae</taxon>
        <taxon>Marasmius</taxon>
    </lineage>
</organism>
<evidence type="ECO:0000313" key="3">
    <source>
        <dbReference type="EMBL" id="KAL0072157.1"/>
    </source>
</evidence>
<keyword evidence="1" id="KW-0812">Transmembrane</keyword>
<dbReference type="InterPro" id="IPR002123">
    <property type="entry name" value="Plipid/glycerol_acylTrfase"/>
</dbReference>
<name>A0ABR3AFM4_9AGAR</name>
<reference evidence="3 4" key="1">
    <citation type="submission" date="2024-05" db="EMBL/GenBank/DDBJ databases">
        <title>A draft genome resource for the thread blight pathogen Marasmius tenuissimus strain MS-2.</title>
        <authorList>
            <person name="Yulfo-Soto G.E."/>
            <person name="Baruah I.K."/>
            <person name="Amoako-Attah I."/>
            <person name="Bukari Y."/>
            <person name="Meinhardt L.W."/>
            <person name="Bailey B.A."/>
            <person name="Cohen S.P."/>
        </authorList>
    </citation>
    <scope>NUCLEOTIDE SEQUENCE [LARGE SCALE GENOMIC DNA]</scope>
    <source>
        <strain evidence="3 4">MS-2</strain>
    </source>
</reference>
<evidence type="ECO:0000259" key="2">
    <source>
        <dbReference type="SMART" id="SM00563"/>
    </source>
</evidence>
<proteinExistence type="predicted"/>
<evidence type="ECO:0000256" key="1">
    <source>
        <dbReference type="SAM" id="Phobius"/>
    </source>
</evidence>
<gene>
    <name evidence="3" type="ORF">AAF712_001080</name>
</gene>
<dbReference type="SMART" id="SM00563">
    <property type="entry name" value="PlsC"/>
    <property type="match status" value="1"/>
</dbReference>
<dbReference type="PANTHER" id="PTHR10983:SF16">
    <property type="entry name" value="LYSOCARDIOLIPIN ACYLTRANSFERASE 1"/>
    <property type="match status" value="1"/>
</dbReference>
<evidence type="ECO:0000313" key="4">
    <source>
        <dbReference type="Proteomes" id="UP001437256"/>
    </source>
</evidence>
<keyword evidence="1" id="KW-0472">Membrane</keyword>
<dbReference type="PANTHER" id="PTHR10983">
    <property type="entry name" value="1-ACYLGLYCEROL-3-PHOSPHATE ACYLTRANSFERASE-RELATED"/>
    <property type="match status" value="1"/>
</dbReference>
<dbReference type="EMBL" id="JBBXMP010000002">
    <property type="protein sequence ID" value="KAL0072157.1"/>
    <property type="molecule type" value="Genomic_DNA"/>
</dbReference>
<dbReference type="SUPFAM" id="SSF69593">
    <property type="entry name" value="Glycerol-3-phosphate (1)-acyltransferase"/>
    <property type="match status" value="1"/>
</dbReference>
<dbReference type="Proteomes" id="UP001437256">
    <property type="component" value="Unassembled WGS sequence"/>
</dbReference>
<keyword evidence="4" id="KW-1185">Reference proteome</keyword>
<comment type="caution">
    <text evidence="3">The sequence shown here is derived from an EMBL/GenBank/DDBJ whole genome shotgun (WGS) entry which is preliminary data.</text>
</comment>
<feature type="transmembrane region" description="Helical" evidence="1">
    <location>
        <begin position="25"/>
        <end position="52"/>
    </location>
</feature>
<dbReference type="Pfam" id="PF01553">
    <property type="entry name" value="Acyltransferase"/>
    <property type="match status" value="1"/>
</dbReference>
<sequence>MTVSQSLLFAQPISARPPITWRRKLIALCFGVLFNLGCIMLNGSQFVFLLPLRILPFEWSRKLYDEGIRYTKGAFGCLMSAYLPSRWFICLKSSADVPVNRAVLMCQWFAPTKLVITFETNGKGAFREDEIEHIVVKNKKGEVVSLNLPEKFVYIANHQIYADWWYAWCFFYYIGQGVHEHVYITLKKSLQWVPIVGWVRIAPFDWPRGGLIHLGIQGMQFFNFIFLARSWASDRVQLARHLSTLGKSAEREDHPLAFILYPEGTLVSKDTRPISRKFADKTGISDMTNILLPRSTGLHYSLRSLAPRVKDLRMLDVTMVYPGIPPLGYGQSYYTLRSIFLDGIPPPAIHMHLRMFDVRKDVPIGDLSATNPTTLPKSSEDKRAVEVEIPEAEKAAFDLWLRELWTEKDESISRFYDTGRLSVSSSSPIEIPLRLRRTKEVFDAFGFFLPVAFVYAVRKMFN</sequence>